<dbReference type="Pfam" id="PF00698">
    <property type="entry name" value="Acyl_transf_1"/>
    <property type="match status" value="1"/>
</dbReference>
<dbReference type="PROSITE" id="PS52019">
    <property type="entry name" value="PKS_MFAS_DH"/>
    <property type="match status" value="1"/>
</dbReference>
<feature type="active site" description="Proton donor; for dehydratase activity" evidence="5">
    <location>
        <position position="1792"/>
    </location>
</feature>
<dbReference type="InterPro" id="IPR016039">
    <property type="entry name" value="Thiolase-like"/>
</dbReference>
<evidence type="ECO:0000259" key="9">
    <source>
        <dbReference type="PROSITE" id="PS52019"/>
    </source>
</evidence>
<keyword evidence="2" id="KW-0597">Phosphoprotein</keyword>
<dbReference type="SMART" id="SM00823">
    <property type="entry name" value="PKS_PP"/>
    <property type="match status" value="2"/>
</dbReference>
<dbReference type="OrthoDB" id="5334845at2759"/>
<dbReference type="SUPFAM" id="SSF47336">
    <property type="entry name" value="ACP-like"/>
    <property type="match status" value="2"/>
</dbReference>
<comment type="caution">
    <text evidence="10">The sequence shown here is derived from an EMBL/GenBank/DDBJ whole genome shotgun (WGS) entry which is preliminary data.</text>
</comment>
<dbReference type="PROSITE" id="PS00455">
    <property type="entry name" value="AMP_BINDING"/>
    <property type="match status" value="1"/>
</dbReference>
<evidence type="ECO:0000256" key="3">
    <source>
        <dbReference type="ARBA" id="ARBA00022679"/>
    </source>
</evidence>
<dbReference type="InterPro" id="IPR049551">
    <property type="entry name" value="PKS_DH_C"/>
</dbReference>
<dbReference type="SMR" id="A0A2I1DDD9"/>
<dbReference type="InterPro" id="IPR042104">
    <property type="entry name" value="PKS_dehydratase_sf"/>
</dbReference>
<dbReference type="SUPFAM" id="SSF53474">
    <property type="entry name" value="alpha/beta-Hydrolases"/>
    <property type="match status" value="1"/>
</dbReference>
<evidence type="ECO:0000256" key="2">
    <source>
        <dbReference type="ARBA" id="ARBA00022553"/>
    </source>
</evidence>
<keyword evidence="3" id="KW-0808">Transferase</keyword>
<dbReference type="InterPro" id="IPR057326">
    <property type="entry name" value="KR_dom"/>
</dbReference>
<dbReference type="InterPro" id="IPR036291">
    <property type="entry name" value="NAD(P)-bd_dom_sf"/>
</dbReference>
<dbReference type="CDD" id="cd00833">
    <property type="entry name" value="PKS"/>
    <property type="match status" value="1"/>
</dbReference>
<keyword evidence="1" id="KW-0596">Phosphopantetheine</keyword>
<proteinExistence type="predicted"/>
<dbReference type="SUPFAM" id="SSF55048">
    <property type="entry name" value="Probable ACP-binding domain of malonyl-CoA ACP transacylase"/>
    <property type="match status" value="1"/>
</dbReference>
<dbReference type="SUPFAM" id="SSF53901">
    <property type="entry name" value="Thiolase-like"/>
    <property type="match status" value="1"/>
</dbReference>
<dbReference type="FunFam" id="3.40.47.10:FF:000019">
    <property type="entry name" value="Polyketide synthase type I"/>
    <property type="match status" value="1"/>
</dbReference>
<dbReference type="Gene3D" id="3.10.129.110">
    <property type="entry name" value="Polyketide synthase dehydratase"/>
    <property type="match status" value="1"/>
</dbReference>
<dbReference type="InterPro" id="IPR016036">
    <property type="entry name" value="Malonyl_transacylase_ACP-bd"/>
</dbReference>
<evidence type="ECO:0000256" key="5">
    <source>
        <dbReference type="PROSITE-ProRule" id="PRU01363"/>
    </source>
</evidence>
<dbReference type="InterPro" id="IPR020802">
    <property type="entry name" value="TesA-like"/>
</dbReference>
<dbReference type="InterPro" id="IPR018201">
    <property type="entry name" value="Ketoacyl_synth_AS"/>
</dbReference>
<dbReference type="Pfam" id="PF22953">
    <property type="entry name" value="SpnB_Rossmann"/>
    <property type="match status" value="1"/>
</dbReference>
<dbReference type="GO" id="GO:0031177">
    <property type="term" value="F:phosphopantetheine binding"/>
    <property type="evidence" value="ECO:0007669"/>
    <property type="project" value="InterPro"/>
</dbReference>
<evidence type="ECO:0000256" key="6">
    <source>
        <dbReference type="SAM" id="MobiDB-lite"/>
    </source>
</evidence>
<dbReference type="Pfam" id="PF00975">
    <property type="entry name" value="Thioesterase"/>
    <property type="match status" value="1"/>
</dbReference>
<dbReference type="InterPro" id="IPR020806">
    <property type="entry name" value="PKS_PP-bd"/>
</dbReference>
<dbReference type="InterPro" id="IPR020845">
    <property type="entry name" value="AMP-binding_CS"/>
</dbReference>
<dbReference type="InterPro" id="IPR009081">
    <property type="entry name" value="PP-bd_ACP"/>
</dbReference>
<dbReference type="Pfam" id="PF02801">
    <property type="entry name" value="Ketoacyl-synt_C"/>
    <property type="match status" value="1"/>
</dbReference>
<dbReference type="Pfam" id="PF00109">
    <property type="entry name" value="ketoacyl-synt"/>
    <property type="match status" value="1"/>
</dbReference>
<dbReference type="SUPFAM" id="SSF56801">
    <property type="entry name" value="Acetyl-CoA synthetase-like"/>
    <property type="match status" value="1"/>
</dbReference>
<feature type="active site" description="Proton acceptor; for dehydratase activity" evidence="5">
    <location>
        <position position="1600"/>
    </location>
</feature>
<dbReference type="InterPro" id="IPR013968">
    <property type="entry name" value="PKS_KR"/>
</dbReference>
<dbReference type="InterPro" id="IPR020807">
    <property type="entry name" value="PKS_DH"/>
</dbReference>
<dbReference type="InterPro" id="IPR000873">
    <property type="entry name" value="AMP-dep_synth/lig_dom"/>
</dbReference>
<dbReference type="PROSITE" id="PS52004">
    <property type="entry name" value="KS3_2"/>
    <property type="match status" value="1"/>
</dbReference>
<dbReference type="Pfam" id="PF21089">
    <property type="entry name" value="PKS_DH_N"/>
    <property type="match status" value="1"/>
</dbReference>
<dbReference type="SMART" id="SM00825">
    <property type="entry name" value="PKS_KS"/>
    <property type="match status" value="1"/>
</dbReference>
<dbReference type="GO" id="GO:0006633">
    <property type="term" value="P:fatty acid biosynthetic process"/>
    <property type="evidence" value="ECO:0007669"/>
    <property type="project" value="InterPro"/>
</dbReference>
<evidence type="ECO:0000259" key="7">
    <source>
        <dbReference type="PROSITE" id="PS50075"/>
    </source>
</evidence>
<dbReference type="GO" id="GO:0004315">
    <property type="term" value="F:3-oxoacyl-[acyl-carrier-protein] synthase activity"/>
    <property type="evidence" value="ECO:0007669"/>
    <property type="project" value="InterPro"/>
</dbReference>
<dbReference type="Gene3D" id="3.40.47.10">
    <property type="match status" value="1"/>
</dbReference>
<dbReference type="Gene3D" id="3.40.50.720">
    <property type="entry name" value="NAD(P)-binding Rossmann-like Domain"/>
    <property type="match status" value="1"/>
</dbReference>
<dbReference type="InterPro" id="IPR045851">
    <property type="entry name" value="AMP-bd_C_sf"/>
</dbReference>
<dbReference type="InterPro" id="IPR042099">
    <property type="entry name" value="ANL_N_sf"/>
</dbReference>
<dbReference type="InterPro" id="IPR029058">
    <property type="entry name" value="AB_hydrolase_fold"/>
</dbReference>
<dbReference type="SMART" id="SM00826">
    <property type="entry name" value="PKS_DH"/>
    <property type="match status" value="1"/>
</dbReference>
<feature type="region of interest" description="Disordered" evidence="6">
    <location>
        <begin position="2391"/>
        <end position="2440"/>
    </location>
</feature>
<dbReference type="InterPro" id="IPR014030">
    <property type="entry name" value="Ketoacyl_synth_N"/>
</dbReference>
<dbReference type="InterPro" id="IPR020841">
    <property type="entry name" value="PKS_Beta-ketoAc_synthase_dom"/>
</dbReference>
<dbReference type="Gene3D" id="3.30.300.30">
    <property type="match status" value="1"/>
</dbReference>
<dbReference type="SMART" id="SM00822">
    <property type="entry name" value="PKS_KR"/>
    <property type="match status" value="1"/>
</dbReference>
<evidence type="ECO:0000313" key="11">
    <source>
        <dbReference type="Proteomes" id="UP000234254"/>
    </source>
</evidence>
<dbReference type="SMART" id="SM00824">
    <property type="entry name" value="PKS_TE"/>
    <property type="match status" value="1"/>
</dbReference>
<dbReference type="Proteomes" id="UP000234254">
    <property type="component" value="Unassembled WGS sequence"/>
</dbReference>
<accession>A0A2I1DDD9</accession>
<dbReference type="InterPro" id="IPR014031">
    <property type="entry name" value="Ketoacyl_synth_C"/>
</dbReference>
<dbReference type="InterPro" id="IPR055123">
    <property type="entry name" value="SpnB-like_Rossmann"/>
</dbReference>
<evidence type="ECO:0000259" key="8">
    <source>
        <dbReference type="PROSITE" id="PS52004"/>
    </source>
</evidence>
<dbReference type="VEuPathDB" id="FungiDB:P168DRAFT_323099"/>
<gene>
    <name evidence="10" type="ORF">P168DRAFT_323099</name>
</gene>
<dbReference type="PANTHER" id="PTHR43775:SF51">
    <property type="entry name" value="INACTIVE PHENOLPHTHIOCEROL SYNTHESIS POLYKETIDE SYNTHASE TYPE I PKS1-RELATED"/>
    <property type="match status" value="1"/>
</dbReference>
<sequence length="2756" mass="295418">MSRPELIPDILIHHAEKSREKVAFAGSGWTITYGDLEKRTRRLAAHLVRAGIGRGHFVAIVLGRCLQTVESVLAITRAGAVGVPLDSRSPSSELAKVLEHSGARVVITDGRHLATVRAAAGEGSLIILNTEIPNLDAVEGGHQIARYQDWIEDEECSTLDIKIDDLGEDEQAFLHYTSGTTSLPKGVLSNQRSWLLNVNSLVSAFELTPEDRFFWPLPLFHCIGHLLCIMGTVVVGASAYLPDADQTLFDSLRDTNARETTLIVGAPTTFHDLMDAAKRSDPISPLDLPRLRACMYAGSSASGSLGAQVKELLGVPLLNNYGCTEGCGSIAVSKTGHTYRNNSSITLLPHWEIKLVDPDGNPVKDGEQGEVCIGGPGLMLEYYRESRTPFTPDGWYPTGDIAIRSSSAAGAELTLVGRRKEIIIRGGENIHPHELEHVLLRHPGVADVVVAGMPHRLLGETPAAFIVKTAAEQDFDLPALLAACRQILPDYKIPTAFYEIDAVPRTVIGKPKRLTMTSYTKRPLNARSMLHSRDSIEALVVEETVRACTLDVGPESESNTDWLRRHFDQPFSFLGLSSMAGVVLRDRLAGLTGLADIPNTLVFDYSTPAAVSTYLYSRLLEPKTTPLPGCTSTTTADSEVEPIAIISMACRYPGGISSPEDLWQLVSDEIDATTDFPDDRGWDIEALYSTNPDTPNTSTTKRGGFLPDFAHFDAGLFGMAPREALATDPQQRLLLETTWELAERGGIAPLSLQGSQTGVFVGTLYEDYEENGFGNNGALDGAELEAHLGLGSSSSVVSGRVSYCFGLHGPSLVVSTGCSSSLVAIHLAAQALRNRECSLTVAGGITTMATPRPFTMFSRRRGLSSDGRCRAYSSDASGTGWSEGVGLLLLERLSDAKRNGHQILGLIRGSAVNSDGKSNGLTAPNGPAQQMCIQSALAQAGMSLGDVDVLEGHGTATPLGDPIEVQAVISAYGNGDRKNIDSPRRLEPLLLGSIKSNIGHTQAAAAVAGIIKMVQAMRHGVAPASLHIREPSPQIDWEGSGVVLLNKARQWPSVDRPRRAAVSSFGIGGTNSHIILEQPGPGEVEESKPKNVPAGFPWLISGVTEAALRAQAHSLLAACRQPDSNTSSSLFNQDPADIAFSLATARSALKYRATVSYALGANMHNQIETALESLAQGQPHPDVIAAHTNTTGNKPRRVCLFSGQGSRMPTIDTLAELRATFPVFSTAFQAACDEVDMHLECPLVHAITDGSMLDRTDFAQATLFVFEVAMFRLLESFNIRPDLVAGHSLGEIAAAHAAGALSLRDAATIVTTRAKLMASLPPNGGMVSISATEEEVASELSRLGGSATIAAVNSQNSVVVSSTQEGIQAVAERFASLGRRATVLRNVKHGFHSPLMKDILPGLERALPSSMEEENPTAIPLVSTVTGKRANAAQLHSSKHWVRHVSEPVRFADAINELKSNEHVSVFVEIGPSAVLSPHVPDAVATHGTVDKLLKMLGQLWAGGVPVDWHAVFASSGARFVDLPVYAFQRQRYWLPYTPVLPVTSNGAVIEQLREYDTGTCAGSRLRHEMLFSAISIPGTGTIICSGYLSTARQPWLRDHVIGGQSLVPASAFTELALRAAQECADCSEPYSLILNEMIVIAPLVLSSGEDGEQGEQGEQGEVEIQVLIGESHPENEATQTQRTVEVYSRPSGVATQHEWTQHATGTFQLTSQPNPSHESFINGTDPTKAESDMDVSEAYALLDDAGLSYGPSFQRVRAIWRLNDNDILLQIDPPQDQVQMLTFVLHPTVLDAALHSSTLASAEKIAGGDIRLPFSLRGIQVFQAVGASSPILARIHHIGEVSFSLTLTDKSSGVVLAKISEVQLRTWQPTVAGGDLYRLEWIESASQTTTSTTTDNIVRVESSHNVDATAVSKPVHEAVAEALHVVHEWRAEKTHAADGVRLVFVTERATFTGENSDIDVVTAAVWGFVRSAQAEFGGGRVALIDLDGSSESEEALSAALASREEVVSVHGGKIVIPRLSKRPSVTEPPQAMSLDVSGTVLITGGTGGLGAILSRDMVHTHEAKSLLLVSRSGTEAPGARELHDELRSANAAVRVVACDVSDRAQLAALLDSHNRHQYPPITAVIHCAGVVSDAFLGSQTPERVSSVLRPKVDAAWNLHDLVPDTVRSFVLFSSYVSVLGNEGQAAYSAGNAFLDALARFRVARGLPALSLAWGPWANDAGMAAGSKLDAIPPRIATARPFSDQQGLDLFYKALQMQTKTPPEPVLLPLLLRGPFPLVQSAGTAHKTKTSAKRESGSSAVWRRNLAAALSENRHDALLGMVRDEIAAVLGYQGQDLLPDQRLDDLGFDSFTSVMLTNRLRVLTGLSHLPVTLALDFDTTQALVDHLLPRIEAEPEPEVDMDSDASTTAGDTSVSRDSGKEDKLSPSSSVTTLALEEKDEPNPEVFRGLATIHRRLSQLEQYTAAADLLASAALAMPTFPKAGLSLSSYTAEPQRLATGPSASSNSELPLPLVFIAPFFPRIKIEGVGLSVYSNLASAMDGTRDVFELPHPEAQAVPDDLGTLADLHVHTIRKHFSDRPGIILAGYSAGGTVAYAVASKLANAEDQQPRLAGFVLVDTYLTMTGRGDPDWLNALPAEALVTRLQVPPSLGHSKGMGSDSLVGDLDVALAKVGGYFRTLRDWDIELHPLPDALSTLFVRAVDPSDKMPKDSDVWRPRWPRANLTVDVPGSHLALLDKRYAPAVAGEIQRWAREDLSA</sequence>
<dbReference type="SMART" id="SM00827">
    <property type="entry name" value="PKS_AT"/>
    <property type="match status" value="1"/>
</dbReference>
<dbReference type="RefSeq" id="XP_024696475.1">
    <property type="nucleotide sequence ID" value="XM_024840644.1"/>
</dbReference>
<evidence type="ECO:0000256" key="4">
    <source>
        <dbReference type="ARBA" id="ARBA00023268"/>
    </source>
</evidence>
<dbReference type="GO" id="GO:0004312">
    <property type="term" value="F:fatty acid synthase activity"/>
    <property type="evidence" value="ECO:0007669"/>
    <property type="project" value="TreeGrafter"/>
</dbReference>
<dbReference type="InterPro" id="IPR032821">
    <property type="entry name" value="PKS_assoc"/>
</dbReference>
<dbReference type="InterPro" id="IPR049552">
    <property type="entry name" value="PKS_DH_N"/>
</dbReference>
<dbReference type="Pfam" id="PF00501">
    <property type="entry name" value="AMP-binding"/>
    <property type="match status" value="1"/>
</dbReference>
<feature type="compositionally biased region" description="Polar residues" evidence="6">
    <location>
        <begin position="2404"/>
        <end position="2416"/>
    </location>
</feature>
<feature type="domain" description="PKS/mFAS DH" evidence="9">
    <location>
        <begin position="1568"/>
        <end position="1874"/>
    </location>
</feature>
<dbReference type="GeneID" id="36548168"/>
<dbReference type="Pfam" id="PF08659">
    <property type="entry name" value="KR"/>
    <property type="match status" value="1"/>
</dbReference>
<keyword evidence="4" id="KW-0511">Multifunctional enzyme</keyword>
<dbReference type="EMBL" id="MSFM01000001">
    <property type="protein sequence ID" value="PKY07881.1"/>
    <property type="molecule type" value="Genomic_DNA"/>
</dbReference>
<dbReference type="SUPFAM" id="SSF52151">
    <property type="entry name" value="FabD/lysophospholipase-like"/>
    <property type="match status" value="1"/>
</dbReference>
<dbReference type="CDD" id="cd08956">
    <property type="entry name" value="KR_3_FAS_SDR_x"/>
    <property type="match status" value="1"/>
</dbReference>
<dbReference type="Pfam" id="PF16197">
    <property type="entry name" value="KAsynt_C_assoc"/>
    <property type="match status" value="1"/>
</dbReference>
<feature type="domain" description="Ketosynthase family 3 (KS3)" evidence="8">
    <location>
        <begin position="640"/>
        <end position="1078"/>
    </location>
</feature>
<dbReference type="PROSITE" id="PS00606">
    <property type="entry name" value="KS3_1"/>
    <property type="match status" value="1"/>
</dbReference>
<protein>
    <submittedName>
        <fullName evidence="10">Uncharacterized protein</fullName>
    </submittedName>
</protein>
<dbReference type="InterPro" id="IPR025110">
    <property type="entry name" value="AMP-bd_C"/>
</dbReference>
<keyword evidence="11" id="KW-1185">Reference proteome</keyword>
<dbReference type="Pfam" id="PF00550">
    <property type="entry name" value="PP-binding"/>
    <property type="match status" value="1"/>
</dbReference>
<dbReference type="Gene3D" id="3.40.50.12780">
    <property type="entry name" value="N-terminal domain of ligase-like"/>
    <property type="match status" value="1"/>
</dbReference>
<dbReference type="Gene3D" id="1.10.1200.10">
    <property type="entry name" value="ACP-like"/>
    <property type="match status" value="2"/>
</dbReference>
<feature type="compositionally biased region" description="Acidic residues" evidence="6">
    <location>
        <begin position="2394"/>
        <end position="2403"/>
    </location>
</feature>
<evidence type="ECO:0000256" key="1">
    <source>
        <dbReference type="ARBA" id="ARBA00022450"/>
    </source>
</evidence>
<feature type="domain" description="Carrier" evidence="7">
    <location>
        <begin position="2313"/>
        <end position="2391"/>
    </location>
</feature>
<feature type="region of interest" description="N-terminal hotdog fold" evidence="5">
    <location>
        <begin position="1568"/>
        <end position="1715"/>
    </location>
</feature>
<dbReference type="InterPro" id="IPR016035">
    <property type="entry name" value="Acyl_Trfase/lysoPLipase"/>
</dbReference>
<dbReference type="InterPro" id="IPR049900">
    <property type="entry name" value="PKS_mFAS_DH"/>
</dbReference>
<name>A0A2I1DDD9_ASPC2</name>
<dbReference type="Gene3D" id="3.40.366.10">
    <property type="entry name" value="Malonyl-Coenzyme A Acyl Carrier Protein, domain 2"/>
    <property type="match status" value="1"/>
</dbReference>
<dbReference type="GO" id="GO:0044550">
    <property type="term" value="P:secondary metabolite biosynthetic process"/>
    <property type="evidence" value="ECO:0007669"/>
    <property type="project" value="UniProtKB-ARBA"/>
</dbReference>
<dbReference type="Gene3D" id="3.30.70.3290">
    <property type="match status" value="1"/>
</dbReference>
<dbReference type="Pfam" id="PF14765">
    <property type="entry name" value="PS-DH"/>
    <property type="match status" value="1"/>
</dbReference>
<dbReference type="InterPro" id="IPR001031">
    <property type="entry name" value="Thioesterase"/>
</dbReference>
<dbReference type="Gene3D" id="3.40.50.1820">
    <property type="entry name" value="alpha/beta hydrolase"/>
    <property type="match status" value="1"/>
</dbReference>
<dbReference type="InterPro" id="IPR014043">
    <property type="entry name" value="Acyl_transferase_dom"/>
</dbReference>
<organism evidence="10 11">
    <name type="scientific">Aspergillus campestris (strain IBT 28561)</name>
    <dbReference type="NCBI Taxonomy" id="1392248"/>
    <lineage>
        <taxon>Eukaryota</taxon>
        <taxon>Fungi</taxon>
        <taxon>Dikarya</taxon>
        <taxon>Ascomycota</taxon>
        <taxon>Pezizomycotina</taxon>
        <taxon>Eurotiomycetes</taxon>
        <taxon>Eurotiomycetidae</taxon>
        <taxon>Eurotiales</taxon>
        <taxon>Aspergillaceae</taxon>
        <taxon>Aspergillus</taxon>
        <taxon>Aspergillus subgen. Circumdati</taxon>
    </lineage>
</organism>
<dbReference type="InterPro" id="IPR050091">
    <property type="entry name" value="PKS_NRPS_Biosynth_Enz"/>
</dbReference>
<dbReference type="GO" id="GO:0016874">
    <property type="term" value="F:ligase activity"/>
    <property type="evidence" value="ECO:0007669"/>
    <property type="project" value="UniProtKB-KW"/>
</dbReference>
<feature type="region of interest" description="C-terminal hotdog fold" evidence="5">
    <location>
        <begin position="1730"/>
        <end position="1874"/>
    </location>
</feature>
<dbReference type="InterPro" id="IPR036736">
    <property type="entry name" value="ACP-like_sf"/>
</dbReference>
<dbReference type="Pfam" id="PF13193">
    <property type="entry name" value="AMP-binding_C"/>
    <property type="match status" value="1"/>
</dbReference>
<dbReference type="PROSITE" id="PS50075">
    <property type="entry name" value="CARRIER"/>
    <property type="match status" value="1"/>
</dbReference>
<evidence type="ECO:0000313" key="10">
    <source>
        <dbReference type="EMBL" id="PKY07881.1"/>
    </source>
</evidence>
<dbReference type="PANTHER" id="PTHR43775">
    <property type="entry name" value="FATTY ACID SYNTHASE"/>
    <property type="match status" value="1"/>
</dbReference>
<dbReference type="InterPro" id="IPR001227">
    <property type="entry name" value="Ac_transferase_dom_sf"/>
</dbReference>
<reference evidence="10" key="1">
    <citation type="submission" date="2016-12" db="EMBL/GenBank/DDBJ databases">
        <title>The genomes of Aspergillus section Nigri reveals drivers in fungal speciation.</title>
        <authorList>
            <consortium name="DOE Joint Genome Institute"/>
            <person name="Vesth T.C."/>
            <person name="Nybo J."/>
            <person name="Theobald S."/>
            <person name="Brandl J."/>
            <person name="Frisvad J.C."/>
            <person name="Nielsen K.F."/>
            <person name="Lyhne E.K."/>
            <person name="Kogle M.E."/>
            <person name="Kuo A."/>
            <person name="Riley R."/>
            <person name="Clum A."/>
            <person name="Nolan M."/>
            <person name="Lipzen A."/>
            <person name="Salamov A."/>
            <person name="Henrissat B."/>
            <person name="Wiebenga A."/>
            <person name="De vries R.P."/>
            <person name="Grigoriev I.V."/>
            <person name="Mortensen U.H."/>
            <person name="Andersen M.R."/>
            <person name="Baker S.E."/>
        </authorList>
    </citation>
    <scope>NUCLEOTIDE SEQUENCE</scope>
    <source>
        <strain evidence="10">IBT 28561</strain>
    </source>
</reference>
<dbReference type="SUPFAM" id="SSF51735">
    <property type="entry name" value="NAD(P)-binding Rossmann-fold domains"/>
    <property type="match status" value="2"/>
</dbReference>